<evidence type="ECO:0000256" key="3">
    <source>
        <dbReference type="ARBA" id="ARBA00023125"/>
    </source>
</evidence>
<protein>
    <recommendedName>
        <fullName evidence="6">B-block binding subunit of TFIIIC domain-containing protein</fullName>
    </recommendedName>
</protein>
<evidence type="ECO:0000259" key="6">
    <source>
        <dbReference type="Pfam" id="PF04182"/>
    </source>
</evidence>
<dbReference type="EMBL" id="JH926568">
    <property type="protein sequence ID" value="EKE40648.1"/>
    <property type="molecule type" value="Genomic_DNA"/>
</dbReference>
<sequence length="1341" mass="158459">MESDYYTILLQEIAYESCEFGISIKNIKEIIQKRIEFEPTNEQWEIIFYEPIKESIELFEFYEKKKEIKEKRIIKEKIYEETNEMTIKMKREHHLYFLGYRDTSVYLSDLLYNVLACIGKERGNGIAQYDLLKKVEIDNRNITYYVKKLTDAGLIKKYPILKNSWKLVLSIFDFNSSNRQNSEDEDLIEKYENIFKRILEENKGKYVPQSVIRKALGLTGAQNKKRFNSVGRFIQRKKIAELVQGTVKGGSSKISMFWKLKEENNVIQQPFQINENQIGGIDEEFSIVQISNNQEYSINSQMNPVIQIQENDENSLNEIENTQIENGEDEESVGFLGREHPLFSELYQLVSISKNGATIRDISKYLKMSIKLATRITQFIANTKMFGITVTMEGKVRSKTSEYRLWLKEIAPKINEEEFKKDEVKQKDEEKEIKRKEIKKEERNENNILSQPKKIRKSTTTLNKERTRLINEIIQREGIVGLSEIRRELGMKENTSEHHKTIMRMLQPAITKGLIEIKSLKIPFENGGFRNIKVVIQTKLKDVHQKIKEYIIKCSKIKPINKKDIENVVQIEKENISEVEKREETKVKKYWKGMIKPVMIRVKTCFIEIWKFIFEKQKIEGKNFVIQENEISNEDLKFTTVDDCIKWLNQLEITQIKMRLMEFVENLEIGMFNKLIGIVKENCPFDENLIEQPIKVKDLEVIEREWLLTNKSWIKRLNIVISFLRDMRLIQRDIESDDPDGMVVSKKGIFFIQNNQTKEITANIFNFNSLITVNQFWVNVEVKSLQFPVTDPITQKTEEPSTIVIEGLQNLPLLKRSISWHTGSILTKPQRAMIYDHIYNEHTEYDEQKLCEETGFSEQQLAHVISQFRQRCLKKKQPIVDKKLKIRKFILPQKKRKTEKNDEKKWSKEEDRKILIAYRKYWFEGNIEQNDDSLPEYLPDGILKKLTKKVGAKMKQISVRLKELLLPENHEIIEEIFDEDLEKYDDDEIIEIKKKENKIFDDDVQLIFNNDDQRNEVYKSMAMLRLSPDEIRSLGLDVDMLFKKYQHALSFLAEIKFISKDRNPFSPMLMSLTPSFINLTESKLFAQSFFKKYTPITSCGWWEIQQPILQEQVDEMIIQLSFISEIHPYIFPKGEFASEKIGDSSLIFYEEDINDKYVYSKGSQWYSSLTFLKRLSCFSDKEIMLFNRIKNVFNDEENNSIERDLTISIIINQIGYSIKIIEPIIAYMLFKKIIIREKRIYSLPLEQIVSEPLDLDRMTPWSKFDGNIDIDLFNSLIHRMKSFVFKYPSVSVENLCKKFPFAQEDTLYLLQYLVDEGDIEIRTNGLFEDGLYVFPKISSFF</sequence>
<dbReference type="InterPro" id="IPR007309">
    <property type="entry name" value="TFIIIC_Bblock-bd"/>
</dbReference>
<dbReference type="OMA" id="CEFGISI"/>
<keyword evidence="5" id="KW-0539">Nucleus</keyword>
<evidence type="ECO:0000256" key="2">
    <source>
        <dbReference type="ARBA" id="ARBA00022553"/>
    </source>
</evidence>
<evidence type="ECO:0000256" key="5">
    <source>
        <dbReference type="ARBA" id="ARBA00023242"/>
    </source>
</evidence>
<dbReference type="Proteomes" id="UP000006769">
    <property type="component" value="Unassembled WGS sequence"/>
</dbReference>
<comment type="subcellular location">
    <subcellularLocation>
        <location evidence="1">Nucleus</location>
    </subcellularLocation>
</comment>
<evidence type="ECO:0000313" key="8">
    <source>
        <dbReference type="Proteomes" id="UP000006769"/>
    </source>
</evidence>
<dbReference type="GO" id="GO:0003677">
    <property type="term" value="F:DNA binding"/>
    <property type="evidence" value="ECO:0007669"/>
    <property type="project" value="UniProtKB-KW"/>
</dbReference>
<accession>K2GZP8</accession>
<name>K2GZP8_ENTNP</name>
<dbReference type="Pfam" id="PF04182">
    <property type="entry name" value="B-block_TFIIIC"/>
    <property type="match status" value="1"/>
</dbReference>
<evidence type="ECO:0000256" key="1">
    <source>
        <dbReference type="ARBA" id="ARBA00004123"/>
    </source>
</evidence>
<dbReference type="OrthoDB" id="68020at2759"/>
<feature type="domain" description="B-block binding subunit of TFIIIC" evidence="6">
    <location>
        <begin position="110"/>
        <end position="161"/>
    </location>
</feature>
<keyword evidence="2" id="KW-0597">Phosphoprotein</keyword>
<keyword evidence="3" id="KW-0238">DNA-binding</keyword>
<proteinExistence type="predicted"/>
<dbReference type="GO" id="GO:0042791">
    <property type="term" value="P:5S class rRNA transcription by RNA polymerase III"/>
    <property type="evidence" value="ECO:0007669"/>
    <property type="project" value="TreeGrafter"/>
</dbReference>
<organism evidence="7 8">
    <name type="scientific">Entamoeba nuttalli (strain P19)</name>
    <name type="common">Amoeba</name>
    <dbReference type="NCBI Taxonomy" id="1076696"/>
    <lineage>
        <taxon>Eukaryota</taxon>
        <taxon>Amoebozoa</taxon>
        <taxon>Evosea</taxon>
        <taxon>Archamoebae</taxon>
        <taxon>Mastigamoebida</taxon>
        <taxon>Entamoebidae</taxon>
        <taxon>Entamoeba</taxon>
    </lineage>
</organism>
<dbReference type="GO" id="GO:0000127">
    <property type="term" value="C:transcription factor TFIIIC complex"/>
    <property type="evidence" value="ECO:0007669"/>
    <property type="project" value="InterPro"/>
</dbReference>
<evidence type="ECO:0000256" key="4">
    <source>
        <dbReference type="ARBA" id="ARBA00023163"/>
    </source>
</evidence>
<dbReference type="GO" id="GO:0006384">
    <property type="term" value="P:transcription initiation at RNA polymerase III promoter"/>
    <property type="evidence" value="ECO:0007669"/>
    <property type="project" value="InterPro"/>
</dbReference>
<dbReference type="GO" id="GO:0005634">
    <property type="term" value="C:nucleus"/>
    <property type="evidence" value="ECO:0007669"/>
    <property type="project" value="UniProtKB-SubCell"/>
</dbReference>
<dbReference type="RefSeq" id="XP_008857017.1">
    <property type="nucleotide sequence ID" value="XM_008858795.1"/>
</dbReference>
<dbReference type="InterPro" id="IPR044210">
    <property type="entry name" value="Tfc3-like"/>
</dbReference>
<dbReference type="VEuPathDB" id="AmoebaDB:ENU1_084300"/>
<dbReference type="PANTHER" id="PTHR15180:SF1">
    <property type="entry name" value="GENERAL TRANSCRIPTION FACTOR 3C POLYPEPTIDE 1"/>
    <property type="match status" value="1"/>
</dbReference>
<gene>
    <name evidence="7" type="ORF">ENU1_084300</name>
</gene>
<keyword evidence="4" id="KW-0804">Transcription</keyword>
<evidence type="ECO:0000313" key="7">
    <source>
        <dbReference type="EMBL" id="EKE40648.1"/>
    </source>
</evidence>
<dbReference type="PANTHER" id="PTHR15180">
    <property type="entry name" value="GENERAL TRANSCRIPTION FACTOR 3C POLYPEPTIDE 1"/>
    <property type="match status" value="1"/>
</dbReference>
<reference evidence="7 8" key="1">
    <citation type="submission" date="2011-11" db="EMBL/GenBank/DDBJ databases">
        <authorList>
            <person name="Hannick L."/>
            <person name="Karamycheva S."/>
            <person name="Lorenzi H."/>
            <person name="Caler E."/>
        </authorList>
    </citation>
    <scope>NUCLEOTIDE SEQUENCE [LARGE SCALE GENOMIC DNA]</scope>
    <source>
        <strain evidence="7 8">P19</strain>
    </source>
</reference>
<dbReference type="SUPFAM" id="SSF46785">
    <property type="entry name" value="Winged helix' DNA-binding domain"/>
    <property type="match status" value="1"/>
</dbReference>
<dbReference type="InterPro" id="IPR036390">
    <property type="entry name" value="WH_DNA-bd_sf"/>
</dbReference>
<dbReference type="GeneID" id="20073193"/>